<dbReference type="InterPro" id="IPR034683">
    <property type="entry name" value="IspD/TarI"/>
</dbReference>
<evidence type="ECO:0000313" key="7">
    <source>
        <dbReference type="Proteomes" id="UP000528555"/>
    </source>
</evidence>
<dbReference type="AlphaFoldDB" id="A0A850HI31"/>
<dbReference type="EMBL" id="JAAITX010000006">
    <property type="protein sequence ID" value="NVH58798.1"/>
    <property type="molecule type" value="Genomic_DNA"/>
</dbReference>
<dbReference type="Pfam" id="PF01128">
    <property type="entry name" value="IspD"/>
    <property type="match status" value="1"/>
</dbReference>
<dbReference type="UniPathway" id="UPA00056">
    <property type="reaction ID" value="UER00093"/>
</dbReference>
<dbReference type="Gene3D" id="3.90.550.10">
    <property type="entry name" value="Spore Coat Polysaccharide Biosynthesis Protein SpsA, Chain A"/>
    <property type="match status" value="1"/>
</dbReference>
<evidence type="ECO:0000313" key="5">
    <source>
        <dbReference type="EMBL" id="NSK15024.1"/>
    </source>
</evidence>
<keyword evidence="1 4" id="KW-0808">Transferase</keyword>
<comment type="catalytic activity">
    <reaction evidence="4">
        <text>2-C-methyl-D-erythritol 4-phosphate + CTP + H(+) = 4-CDP-2-C-methyl-D-erythritol + diphosphate</text>
        <dbReference type="Rhea" id="RHEA:13429"/>
        <dbReference type="ChEBI" id="CHEBI:15378"/>
        <dbReference type="ChEBI" id="CHEBI:33019"/>
        <dbReference type="ChEBI" id="CHEBI:37563"/>
        <dbReference type="ChEBI" id="CHEBI:57823"/>
        <dbReference type="ChEBI" id="CHEBI:58262"/>
        <dbReference type="EC" id="2.7.7.60"/>
    </reaction>
</comment>
<name>A0A850HI31_9FIRM</name>
<dbReference type="Proteomes" id="UP000528555">
    <property type="component" value="Unassembled WGS sequence"/>
</dbReference>
<evidence type="ECO:0000313" key="6">
    <source>
        <dbReference type="EMBL" id="NVH58798.1"/>
    </source>
</evidence>
<feature type="site" description="Positions MEP for the nucleophilic attack" evidence="4">
    <location>
        <position position="219"/>
    </location>
</feature>
<feature type="site" description="Transition state stabilizer" evidence="4">
    <location>
        <position position="21"/>
    </location>
</feature>
<comment type="function">
    <text evidence="4">Catalyzes the formation of 4-diphosphocytidyl-2-C-methyl-D-erythritol from CTP and 2-C-methyl-D-erythritol 4-phosphate (MEP).</text>
</comment>
<gene>
    <name evidence="4 6" type="primary">ispD</name>
    <name evidence="6" type="ORF">G5A66_09115</name>
    <name evidence="5" type="ORF">G5A75_09135</name>
</gene>
<dbReference type="CDD" id="cd02516">
    <property type="entry name" value="CDP-ME_synthetase"/>
    <property type="match status" value="1"/>
</dbReference>
<proteinExistence type="inferred from homology"/>
<keyword evidence="3 4" id="KW-0414">Isoprene biosynthesis</keyword>
<dbReference type="RefSeq" id="WP_173814869.1">
    <property type="nucleotide sequence ID" value="NZ_JAAITX010000006.1"/>
</dbReference>
<dbReference type="GO" id="GO:0050518">
    <property type="term" value="F:2-C-methyl-D-erythritol 4-phosphate cytidylyltransferase activity"/>
    <property type="evidence" value="ECO:0007669"/>
    <property type="project" value="UniProtKB-UniRule"/>
</dbReference>
<dbReference type="Proteomes" id="UP000701680">
    <property type="component" value="Unassembled WGS sequence"/>
</dbReference>
<accession>A0A850HI31</accession>
<dbReference type="EC" id="2.7.7.60" evidence="4"/>
<dbReference type="HAMAP" id="MF_00108">
    <property type="entry name" value="IspD"/>
    <property type="match status" value="1"/>
</dbReference>
<keyword evidence="2 4" id="KW-0548">Nucleotidyltransferase</keyword>
<protein>
    <recommendedName>
        <fullName evidence="4">2-C-methyl-D-erythritol 4-phosphate cytidylyltransferase</fullName>
        <ecNumber evidence="4">2.7.7.60</ecNumber>
    </recommendedName>
    <alternativeName>
        <fullName evidence="4">4-diphosphocytidyl-2C-methyl-D-erythritol synthase</fullName>
    </alternativeName>
    <alternativeName>
        <fullName evidence="4">MEP cytidylyltransferase</fullName>
        <shortName evidence="4">MCT</shortName>
    </alternativeName>
</protein>
<comment type="pathway">
    <text evidence="4">Isoprenoid biosynthesis; isopentenyl diphosphate biosynthesis via DXP pathway; isopentenyl diphosphate from 1-deoxy-D-xylulose 5-phosphate: step 2/6.</text>
</comment>
<dbReference type="NCBIfam" id="TIGR00453">
    <property type="entry name" value="ispD"/>
    <property type="match status" value="1"/>
</dbReference>
<dbReference type="InterPro" id="IPR050088">
    <property type="entry name" value="IspD/TarI_cytidylyltransf_bact"/>
</dbReference>
<dbReference type="PANTHER" id="PTHR32125:SF4">
    <property type="entry name" value="2-C-METHYL-D-ERYTHRITOL 4-PHOSPHATE CYTIDYLYLTRANSFERASE, CHLOROPLASTIC"/>
    <property type="match status" value="1"/>
</dbReference>
<evidence type="ECO:0000256" key="2">
    <source>
        <dbReference type="ARBA" id="ARBA00022695"/>
    </source>
</evidence>
<evidence type="ECO:0000256" key="3">
    <source>
        <dbReference type="ARBA" id="ARBA00023229"/>
    </source>
</evidence>
<comment type="caution">
    <text evidence="6">The sequence shown here is derived from an EMBL/GenBank/DDBJ whole genome shotgun (WGS) entry which is preliminary data.</text>
</comment>
<evidence type="ECO:0000256" key="1">
    <source>
        <dbReference type="ARBA" id="ARBA00022679"/>
    </source>
</evidence>
<dbReference type="InterPro" id="IPR001228">
    <property type="entry name" value="IspD"/>
</dbReference>
<reference evidence="7 8" key="1">
    <citation type="journal article" date="2020" name="Cell Host Microbe">
        <title>Functional and Genomic Variation between Human-Derived Isolates of Lachnospiraceae Reveals Inter- and Intra-Species Diversity.</title>
        <authorList>
            <person name="Sorbara M.T."/>
            <person name="Littmann E.R."/>
            <person name="Fontana E."/>
            <person name="Moody T.U."/>
            <person name="Kohout C.E."/>
            <person name="Gjonbalaj M."/>
            <person name="Eaton V."/>
            <person name="Seok R."/>
            <person name="Leiner I.M."/>
            <person name="Pamer E.G."/>
        </authorList>
    </citation>
    <scope>NUCLEOTIDE SEQUENCE [LARGE SCALE GENOMIC DNA]</scope>
    <source>
        <strain evidence="6 7">MSK.17.11</strain>
        <strain evidence="5 8">MSK.17.38</strain>
    </source>
</reference>
<reference evidence="6" key="2">
    <citation type="submission" date="2020-02" db="EMBL/GenBank/DDBJ databases">
        <authorList>
            <person name="Littmann E."/>
            <person name="Sorbara M."/>
        </authorList>
    </citation>
    <scope>NUCLEOTIDE SEQUENCE</scope>
    <source>
        <strain evidence="6">MSK.17.11</strain>
        <strain evidence="5">MSK.17.38</strain>
    </source>
</reference>
<evidence type="ECO:0000256" key="4">
    <source>
        <dbReference type="HAMAP-Rule" id="MF_00108"/>
    </source>
</evidence>
<evidence type="ECO:0000313" key="8">
    <source>
        <dbReference type="Proteomes" id="UP000701680"/>
    </source>
</evidence>
<dbReference type="FunFam" id="3.90.550.10:FF:000003">
    <property type="entry name" value="2-C-methyl-D-erythritol 4-phosphate cytidylyltransferase"/>
    <property type="match status" value="1"/>
</dbReference>
<comment type="similarity">
    <text evidence="4">Belongs to the IspD/TarI cytidylyltransferase family. IspD subfamily.</text>
</comment>
<feature type="site" description="Positions MEP for the nucleophilic attack" evidence="4">
    <location>
        <position position="161"/>
    </location>
</feature>
<feature type="site" description="Transition state stabilizer" evidence="4">
    <location>
        <position position="28"/>
    </location>
</feature>
<organism evidence="6 7">
    <name type="scientific">Dorea phocaeensis</name>
    <dbReference type="NCBI Taxonomy" id="2040291"/>
    <lineage>
        <taxon>Bacteria</taxon>
        <taxon>Bacillati</taxon>
        <taxon>Bacillota</taxon>
        <taxon>Clostridia</taxon>
        <taxon>Lachnospirales</taxon>
        <taxon>Lachnospiraceae</taxon>
        <taxon>Dorea</taxon>
    </lineage>
</organism>
<dbReference type="PANTHER" id="PTHR32125">
    <property type="entry name" value="2-C-METHYL-D-ERYTHRITOL 4-PHOSPHATE CYTIDYLYLTRANSFERASE, CHLOROPLASTIC"/>
    <property type="match status" value="1"/>
</dbReference>
<keyword evidence="7" id="KW-1185">Reference proteome</keyword>
<dbReference type="GO" id="GO:0019288">
    <property type="term" value="P:isopentenyl diphosphate biosynthetic process, methylerythritol 4-phosphate pathway"/>
    <property type="evidence" value="ECO:0007669"/>
    <property type="project" value="UniProtKB-UniRule"/>
</dbReference>
<dbReference type="InterPro" id="IPR029044">
    <property type="entry name" value="Nucleotide-diphossugar_trans"/>
</dbReference>
<sequence>MTKHGKKKCTAIVLAAGQGRRMGSAVQKQYIELEGKPLIYYTLQTFEKSEVIDDVILVVGPGQIAYVQEEILDPYHIEKVHTIVEGGKERYESVFRGLQAVKDSECYVFIHDGARMFVDEAILQRGYEYVEKYGACVAGMPSKDTVKMVDEENFAVSTPDRRFVWTVQTPQVFEYSLIEEAYSKLMKEEGIQVTDDAMVAEQMLGVSVRLFEGSYRNLKITTPEDLEIAGTFLQNASAS</sequence>
<dbReference type="EMBL" id="JAAIUO010000006">
    <property type="protein sequence ID" value="NSK15024.1"/>
    <property type="molecule type" value="Genomic_DNA"/>
</dbReference>
<dbReference type="SUPFAM" id="SSF53448">
    <property type="entry name" value="Nucleotide-diphospho-sugar transferases"/>
    <property type="match status" value="1"/>
</dbReference>